<evidence type="ECO:0000313" key="3">
    <source>
        <dbReference type="Proteomes" id="UP000054107"/>
    </source>
</evidence>
<feature type="region of interest" description="Disordered" evidence="1">
    <location>
        <begin position="58"/>
        <end position="89"/>
    </location>
</feature>
<reference evidence="2 3" key="1">
    <citation type="submission" date="2014-09" db="EMBL/GenBank/DDBJ databases">
        <authorList>
            <person name="Ellenberger Sabrina"/>
        </authorList>
    </citation>
    <scope>NUCLEOTIDE SEQUENCE [LARGE SCALE GENOMIC DNA]</scope>
    <source>
        <strain evidence="2 3">CBS 412.66</strain>
    </source>
</reference>
<dbReference type="OrthoDB" id="2285631at2759"/>
<dbReference type="Proteomes" id="UP000054107">
    <property type="component" value="Unassembled WGS sequence"/>
</dbReference>
<keyword evidence="3" id="KW-1185">Reference proteome</keyword>
<feature type="compositionally biased region" description="Basic and acidic residues" evidence="1">
    <location>
        <begin position="74"/>
        <end position="88"/>
    </location>
</feature>
<organism evidence="2 3">
    <name type="scientific">Parasitella parasitica</name>
    <dbReference type="NCBI Taxonomy" id="35722"/>
    <lineage>
        <taxon>Eukaryota</taxon>
        <taxon>Fungi</taxon>
        <taxon>Fungi incertae sedis</taxon>
        <taxon>Mucoromycota</taxon>
        <taxon>Mucoromycotina</taxon>
        <taxon>Mucoromycetes</taxon>
        <taxon>Mucorales</taxon>
        <taxon>Mucorineae</taxon>
        <taxon>Mucoraceae</taxon>
        <taxon>Parasitella</taxon>
    </lineage>
</organism>
<dbReference type="EMBL" id="LN723598">
    <property type="protein sequence ID" value="CEP10260.1"/>
    <property type="molecule type" value="Genomic_DNA"/>
</dbReference>
<proteinExistence type="predicted"/>
<sequence>MPKGMHLKLYAPIGVDTVNFEMEFSSTGMASNPLSMSSQDNHLAPPNNSMESCRVESKEAKTNAAKANEYITSSEKKENDHNENKASTDQDLFIYASHLDIYEQPKDKSEKETLLEKSNLLEHFGVTAMEQVINEEYQMHWRGLRIDIESIVKNYRK</sequence>
<gene>
    <name evidence="2" type="primary">PARPA_03914.1 scaffold 10463</name>
</gene>
<dbReference type="STRING" id="35722.A0A0B7N421"/>
<dbReference type="AlphaFoldDB" id="A0A0B7N421"/>
<evidence type="ECO:0000256" key="1">
    <source>
        <dbReference type="SAM" id="MobiDB-lite"/>
    </source>
</evidence>
<evidence type="ECO:0000313" key="2">
    <source>
        <dbReference type="EMBL" id="CEP10260.1"/>
    </source>
</evidence>
<accession>A0A0B7N421</accession>
<name>A0A0B7N421_9FUNG</name>
<protein>
    <submittedName>
        <fullName evidence="2">Uncharacterized protein</fullName>
    </submittedName>
</protein>